<evidence type="ECO:0000256" key="3">
    <source>
        <dbReference type="ARBA" id="ARBA00005745"/>
    </source>
</evidence>
<comment type="subcellular location">
    <subcellularLocation>
        <location evidence="2">Cell inner membrane</location>
        <topology evidence="2">Multi-pass membrane protein</topology>
    </subcellularLocation>
    <subcellularLocation>
        <location evidence="11">Cell membrane</location>
        <topology evidence="11">Multi-pass membrane protein</topology>
    </subcellularLocation>
</comment>
<feature type="transmembrane region" description="Helical" evidence="13">
    <location>
        <begin position="378"/>
        <end position="399"/>
    </location>
</feature>
<feature type="domain" description="Type II secretion system protein GspF" evidence="14">
    <location>
        <begin position="72"/>
        <end position="195"/>
    </location>
</feature>
<evidence type="ECO:0000256" key="1">
    <source>
        <dbReference type="ARBA" id="ARBA00002684"/>
    </source>
</evidence>
<evidence type="ECO:0000313" key="15">
    <source>
        <dbReference type="EMBL" id="MBI3126755.1"/>
    </source>
</evidence>
<dbReference type="Pfam" id="PF00482">
    <property type="entry name" value="T2SSF"/>
    <property type="match status" value="2"/>
</dbReference>
<dbReference type="AlphaFoldDB" id="A0A932HYP5"/>
<evidence type="ECO:0000256" key="8">
    <source>
        <dbReference type="ARBA" id="ARBA00022989"/>
    </source>
</evidence>
<organism evidence="15 16">
    <name type="scientific">Tectimicrobiota bacterium</name>
    <dbReference type="NCBI Taxonomy" id="2528274"/>
    <lineage>
        <taxon>Bacteria</taxon>
        <taxon>Pseudomonadati</taxon>
        <taxon>Nitrospinota/Tectimicrobiota group</taxon>
        <taxon>Candidatus Tectimicrobiota</taxon>
    </lineage>
</organism>
<dbReference type="FunFam" id="1.20.81.30:FF:000001">
    <property type="entry name" value="Type II secretion system protein F"/>
    <property type="match status" value="2"/>
</dbReference>
<evidence type="ECO:0000256" key="11">
    <source>
        <dbReference type="RuleBase" id="RU003923"/>
    </source>
</evidence>
<comment type="similarity">
    <text evidence="3 11">Belongs to the GSP F family.</text>
</comment>
<evidence type="ECO:0000313" key="16">
    <source>
        <dbReference type="Proteomes" id="UP000782312"/>
    </source>
</evidence>
<feature type="transmembrane region" description="Helical" evidence="13">
    <location>
        <begin position="224"/>
        <end position="245"/>
    </location>
</feature>
<feature type="coiled-coil region" evidence="12">
    <location>
        <begin position="295"/>
        <end position="322"/>
    </location>
</feature>
<keyword evidence="7 11" id="KW-0812">Transmembrane</keyword>
<accession>A0A932HYP5</accession>
<dbReference type="PRINTS" id="PR00812">
    <property type="entry name" value="BCTERIALGSPF"/>
</dbReference>
<dbReference type="EMBL" id="JACPUR010000011">
    <property type="protein sequence ID" value="MBI3126755.1"/>
    <property type="molecule type" value="Genomic_DNA"/>
</dbReference>
<proteinExistence type="inferred from homology"/>
<gene>
    <name evidence="15" type="ORF">HYZ11_04030</name>
</gene>
<dbReference type="InterPro" id="IPR018076">
    <property type="entry name" value="T2SS_GspF_dom"/>
</dbReference>
<evidence type="ECO:0000256" key="9">
    <source>
        <dbReference type="ARBA" id="ARBA00023136"/>
    </source>
</evidence>
<dbReference type="PANTHER" id="PTHR30012:SF0">
    <property type="entry name" value="TYPE II SECRETION SYSTEM PROTEIN F-RELATED"/>
    <property type="match status" value="1"/>
</dbReference>
<feature type="transmembrane region" description="Helical" evidence="13">
    <location>
        <begin position="279"/>
        <end position="300"/>
    </location>
</feature>
<dbReference type="InterPro" id="IPR001992">
    <property type="entry name" value="T2SS_GspF/T4SS_PilC_CS"/>
</dbReference>
<name>A0A932HYP5_UNCTE</name>
<dbReference type="GO" id="GO:0015628">
    <property type="term" value="P:protein secretion by the type II secretion system"/>
    <property type="evidence" value="ECO:0007669"/>
    <property type="project" value="TreeGrafter"/>
</dbReference>
<evidence type="ECO:0000256" key="7">
    <source>
        <dbReference type="ARBA" id="ARBA00022692"/>
    </source>
</evidence>
<dbReference type="InterPro" id="IPR042094">
    <property type="entry name" value="T2SS_GspF_sf"/>
</dbReference>
<feature type="transmembrane region" description="Helical" evidence="13">
    <location>
        <begin position="171"/>
        <end position="194"/>
    </location>
</feature>
<dbReference type="Gene3D" id="1.20.81.30">
    <property type="entry name" value="Type II secretion system (T2SS), domain F"/>
    <property type="match status" value="2"/>
</dbReference>
<reference evidence="15" key="1">
    <citation type="submission" date="2020-07" db="EMBL/GenBank/DDBJ databases">
        <title>Huge and variable diversity of episymbiotic CPR bacteria and DPANN archaea in groundwater ecosystems.</title>
        <authorList>
            <person name="He C.Y."/>
            <person name="Keren R."/>
            <person name="Whittaker M."/>
            <person name="Farag I.F."/>
            <person name="Doudna J."/>
            <person name="Cate J.H.D."/>
            <person name="Banfield J.F."/>
        </authorList>
    </citation>
    <scope>NUCLEOTIDE SEQUENCE</scope>
    <source>
        <strain evidence="15">NC_groundwater_763_Ag_S-0.2um_68_21</strain>
    </source>
</reference>
<evidence type="ECO:0000256" key="2">
    <source>
        <dbReference type="ARBA" id="ARBA00004429"/>
    </source>
</evidence>
<dbReference type="InterPro" id="IPR003004">
    <property type="entry name" value="GspF/PilC"/>
</dbReference>
<comment type="caution">
    <text evidence="15">The sequence shown here is derived from an EMBL/GenBank/DDBJ whole genome shotgun (WGS) entry which is preliminary data.</text>
</comment>
<dbReference type="GO" id="GO:0005886">
    <property type="term" value="C:plasma membrane"/>
    <property type="evidence" value="ECO:0007669"/>
    <property type="project" value="UniProtKB-SubCell"/>
</dbReference>
<keyword evidence="4 11" id="KW-0813">Transport</keyword>
<evidence type="ECO:0000256" key="12">
    <source>
        <dbReference type="SAM" id="Coils"/>
    </source>
</evidence>
<keyword evidence="12" id="KW-0175">Coiled coil</keyword>
<protein>
    <recommendedName>
        <fullName evidence="10">General secretion pathway protein F</fullName>
    </recommendedName>
</protein>
<dbReference type="PANTHER" id="PTHR30012">
    <property type="entry name" value="GENERAL SECRETION PATHWAY PROTEIN"/>
    <property type="match status" value="1"/>
</dbReference>
<evidence type="ECO:0000256" key="6">
    <source>
        <dbReference type="ARBA" id="ARBA00022519"/>
    </source>
</evidence>
<keyword evidence="9 13" id="KW-0472">Membrane</keyword>
<keyword evidence="5" id="KW-1003">Cell membrane</keyword>
<evidence type="ECO:0000256" key="10">
    <source>
        <dbReference type="ARBA" id="ARBA00030750"/>
    </source>
</evidence>
<dbReference type="Proteomes" id="UP000782312">
    <property type="component" value="Unassembled WGS sequence"/>
</dbReference>
<sequence length="406" mass="44566">MPVFVYRALDSKGRAHEDQIVAESLVSAREAIRRKGFYPVEVRDDRAGFWTSPLLALPFRGERLSFAELVGFTRQLATLLNAGIQVVPAFSLLIRQTREEAARRVLTKIREAVNEGASLSGAMGAYPRVFSNLYVSMVRAGESSGALGTVLERLAHYLELQQKLRRRLTGALAYPALMTLVGFAAMFFMMIYVVPNVVQIFRQARQELPWPTRMLIQASEALSAHYALILLGVAILAGAAVAWSFTKQGREFIDRAKLRIPLIGGLVHKRAVARFGRTLGVLLAAGLPILEAASVARLVLTNTALEAAVEEAREEVHKGKRLGSTLERSGLFPPLFTDMVGVGEQSGSLDKMLIHVSDYLDQESEATIQTLMSLVEPLLILVMGAVVGFIVVATLLPLFEISQLIR</sequence>
<keyword evidence="6" id="KW-0997">Cell inner membrane</keyword>
<evidence type="ECO:0000256" key="5">
    <source>
        <dbReference type="ARBA" id="ARBA00022475"/>
    </source>
</evidence>
<evidence type="ECO:0000256" key="13">
    <source>
        <dbReference type="SAM" id="Phobius"/>
    </source>
</evidence>
<evidence type="ECO:0000256" key="4">
    <source>
        <dbReference type="ARBA" id="ARBA00022448"/>
    </source>
</evidence>
<comment type="function">
    <text evidence="1">Component of the type II secretion system inner membrane complex required for the energy-dependent secretion of extracellular factors such as proteases and toxins from the periplasm.</text>
</comment>
<dbReference type="PROSITE" id="PS00874">
    <property type="entry name" value="T2SP_F"/>
    <property type="match status" value="1"/>
</dbReference>
<feature type="domain" description="Type II secretion system protein GspF" evidence="14">
    <location>
        <begin position="277"/>
        <end position="397"/>
    </location>
</feature>
<keyword evidence="8 13" id="KW-1133">Transmembrane helix</keyword>
<evidence type="ECO:0000259" key="14">
    <source>
        <dbReference type="Pfam" id="PF00482"/>
    </source>
</evidence>